<keyword evidence="1" id="KW-0472">Membrane</keyword>
<protein>
    <submittedName>
        <fullName evidence="2">Uncharacterized protein</fullName>
    </submittedName>
</protein>
<gene>
    <name evidence="2" type="ORF">LSH36_130g03028</name>
</gene>
<dbReference type="EMBL" id="JAODUP010000130">
    <property type="protein sequence ID" value="KAK2160576.1"/>
    <property type="molecule type" value="Genomic_DNA"/>
</dbReference>
<dbReference type="AlphaFoldDB" id="A0AAD9JWK5"/>
<proteinExistence type="predicted"/>
<organism evidence="2 3">
    <name type="scientific">Paralvinella palmiformis</name>
    <dbReference type="NCBI Taxonomy" id="53620"/>
    <lineage>
        <taxon>Eukaryota</taxon>
        <taxon>Metazoa</taxon>
        <taxon>Spiralia</taxon>
        <taxon>Lophotrochozoa</taxon>
        <taxon>Annelida</taxon>
        <taxon>Polychaeta</taxon>
        <taxon>Sedentaria</taxon>
        <taxon>Canalipalpata</taxon>
        <taxon>Terebellida</taxon>
        <taxon>Terebelliformia</taxon>
        <taxon>Alvinellidae</taxon>
        <taxon>Paralvinella</taxon>
    </lineage>
</organism>
<evidence type="ECO:0000256" key="1">
    <source>
        <dbReference type="SAM" id="Phobius"/>
    </source>
</evidence>
<keyword evidence="1" id="KW-1133">Transmembrane helix</keyword>
<dbReference type="InterPro" id="IPR029044">
    <property type="entry name" value="Nucleotide-diphossugar_trans"/>
</dbReference>
<keyword evidence="3" id="KW-1185">Reference proteome</keyword>
<evidence type="ECO:0000313" key="2">
    <source>
        <dbReference type="EMBL" id="KAK2160576.1"/>
    </source>
</evidence>
<keyword evidence="1" id="KW-0812">Transmembrane</keyword>
<comment type="caution">
    <text evidence="2">The sequence shown here is derived from an EMBL/GenBank/DDBJ whole genome shotgun (WGS) entry which is preliminary data.</text>
</comment>
<sequence>MIEIRRVLKILLVAEIYLTVSQLVLLSIQHKSDHSFLMAIDSYTRSSQICTPKTADHNHTAIAIGLAITMKNLDSFQWTDPESSAMPLLSSFLVGFCRTASPGYDYRMYLAYDTDDEQFGSEQFRYQLSCTIYTYVHRSSSPCPKASTYSVKYIPCEYSGKPAWAQNDAMVAAYVDGAEYFYRVNDDTLLQTAGWTEQFVLALWYADPPNVGVVGPRHKGGNERILTYDFVHRSHIEIFGFYYPRIYETWYADDWITDIYQPGRTMKLPGVRIKHTNSLGRRYELSEIIPKPPVNIRGDEMKEMLFRYVRTKSRPTVRSDPGKVISMAIWNNGPGLLWGAIRNAQLRYVLYPGWTLRVYLFPDIMNTPTDDGGGALLNWMNVVKTLTDLGVDVRLINKSQLTPNMPLSTANLLAMDDPSVSVVLFRHPEMRFSRREISAVGDWLDGGYGEKLAHCMRDSPGHANVTIVPGLLAMNLTAFRIKYGKSLTSVLSGYFARHRTMKLTTDREREGYIYKHIWDLLRDDIVCHDSVSFFKWNSSVAFPRKGDKLQFVGQYYSLFTLIKYDDNVWCHPHPDCINV</sequence>
<evidence type="ECO:0000313" key="3">
    <source>
        <dbReference type="Proteomes" id="UP001208570"/>
    </source>
</evidence>
<dbReference type="SUPFAM" id="SSF53448">
    <property type="entry name" value="Nucleotide-diphospho-sugar transferases"/>
    <property type="match status" value="1"/>
</dbReference>
<accession>A0AAD9JWK5</accession>
<feature type="transmembrane region" description="Helical" evidence="1">
    <location>
        <begin position="7"/>
        <end position="28"/>
    </location>
</feature>
<dbReference type="Proteomes" id="UP001208570">
    <property type="component" value="Unassembled WGS sequence"/>
</dbReference>
<name>A0AAD9JWK5_9ANNE</name>
<reference evidence="2" key="1">
    <citation type="journal article" date="2023" name="Mol. Biol. Evol.">
        <title>Third-Generation Sequencing Reveals the Adaptive Role of the Epigenome in Three Deep-Sea Polychaetes.</title>
        <authorList>
            <person name="Perez M."/>
            <person name="Aroh O."/>
            <person name="Sun Y."/>
            <person name="Lan Y."/>
            <person name="Juniper S.K."/>
            <person name="Young C.R."/>
            <person name="Angers B."/>
            <person name="Qian P.Y."/>
        </authorList>
    </citation>
    <scope>NUCLEOTIDE SEQUENCE</scope>
    <source>
        <strain evidence="2">P08H-3</strain>
    </source>
</reference>